<dbReference type="InterPro" id="IPR050819">
    <property type="entry name" value="Tripeptidyl-peptidase_I"/>
</dbReference>
<evidence type="ECO:0000256" key="14">
    <source>
        <dbReference type="ARBA" id="ARBA00023180"/>
    </source>
</evidence>
<evidence type="ECO:0000256" key="13">
    <source>
        <dbReference type="ARBA" id="ARBA00023145"/>
    </source>
</evidence>
<evidence type="ECO:0000256" key="10">
    <source>
        <dbReference type="ARBA" id="ARBA00022825"/>
    </source>
</evidence>
<dbReference type="InterPro" id="IPR036852">
    <property type="entry name" value="Peptidase_S8/S53_dom_sf"/>
</dbReference>
<evidence type="ECO:0000256" key="2">
    <source>
        <dbReference type="ARBA" id="ARBA00002451"/>
    </source>
</evidence>
<dbReference type="GO" id="GO:0006508">
    <property type="term" value="P:proteolysis"/>
    <property type="evidence" value="ECO:0007669"/>
    <property type="project" value="UniProtKB-KW"/>
</dbReference>
<comment type="subcellular location">
    <subcellularLocation>
        <location evidence="3">Secreted</location>
        <location evidence="3">Extracellular space</location>
    </subcellularLocation>
</comment>
<comment type="caution">
    <text evidence="18">The sequence shown here is derived from an EMBL/GenBank/DDBJ whole genome shotgun (WGS) entry which is preliminary data.</text>
</comment>
<feature type="binding site" evidence="15">
    <location>
        <position position="574"/>
    </location>
    <ligand>
        <name>Ca(2+)</name>
        <dbReference type="ChEBI" id="CHEBI:29108"/>
    </ligand>
</feature>
<evidence type="ECO:0000313" key="19">
    <source>
        <dbReference type="Proteomes" id="UP000664169"/>
    </source>
</evidence>
<protein>
    <recommendedName>
        <fullName evidence="4">tripeptidyl-peptidase II</fullName>
        <ecNumber evidence="4">3.4.14.10</ecNumber>
    </recommendedName>
</protein>
<keyword evidence="14" id="KW-0325">Glycoprotein</keyword>
<dbReference type="AlphaFoldDB" id="A0A8H3EYA6"/>
<evidence type="ECO:0000256" key="9">
    <source>
        <dbReference type="ARBA" id="ARBA00022801"/>
    </source>
</evidence>
<dbReference type="Proteomes" id="UP000664169">
    <property type="component" value="Unassembled WGS sequence"/>
</dbReference>
<feature type="active site" description="Charge relay system" evidence="15">
    <location>
        <position position="276"/>
    </location>
</feature>
<dbReference type="SMART" id="SM00944">
    <property type="entry name" value="Pro-kuma_activ"/>
    <property type="match status" value="1"/>
</dbReference>
<keyword evidence="6 15" id="KW-0645">Protease</keyword>
<feature type="active site" description="Charge relay system" evidence="15">
    <location>
        <position position="496"/>
    </location>
</feature>
<keyword evidence="12" id="KW-0843">Virulence</keyword>
<dbReference type="GO" id="GO:0046872">
    <property type="term" value="F:metal ion binding"/>
    <property type="evidence" value="ECO:0007669"/>
    <property type="project" value="UniProtKB-UniRule"/>
</dbReference>
<dbReference type="SUPFAM" id="SSF52743">
    <property type="entry name" value="Subtilisin-like"/>
    <property type="match status" value="1"/>
</dbReference>
<evidence type="ECO:0000256" key="16">
    <source>
        <dbReference type="SAM" id="SignalP"/>
    </source>
</evidence>
<evidence type="ECO:0000256" key="12">
    <source>
        <dbReference type="ARBA" id="ARBA00023026"/>
    </source>
</evidence>
<dbReference type="PANTHER" id="PTHR14218:SF34">
    <property type="entry name" value="TRIPEPTIDYL-PEPTIDASE SED4"/>
    <property type="match status" value="1"/>
</dbReference>
<dbReference type="OrthoDB" id="409122at2759"/>
<dbReference type="GO" id="GO:0008240">
    <property type="term" value="F:tripeptidyl-peptidase activity"/>
    <property type="evidence" value="ECO:0007669"/>
    <property type="project" value="UniProtKB-EC"/>
</dbReference>
<keyword evidence="11 15" id="KW-0106">Calcium</keyword>
<evidence type="ECO:0000256" key="11">
    <source>
        <dbReference type="ARBA" id="ARBA00022837"/>
    </source>
</evidence>
<keyword evidence="8 16" id="KW-0732">Signal</keyword>
<dbReference type="EMBL" id="CAJPDQ010000008">
    <property type="protein sequence ID" value="CAF9913634.1"/>
    <property type="molecule type" value="Genomic_DNA"/>
</dbReference>
<dbReference type="Pfam" id="PF09286">
    <property type="entry name" value="Pro-kuma_activ"/>
    <property type="match status" value="1"/>
</dbReference>
<comment type="cofactor">
    <cofactor evidence="15">
        <name>Ca(2+)</name>
        <dbReference type="ChEBI" id="CHEBI:29108"/>
    </cofactor>
    <text evidence="15">Binds 1 Ca(2+) ion per subunit.</text>
</comment>
<evidence type="ECO:0000256" key="8">
    <source>
        <dbReference type="ARBA" id="ARBA00022729"/>
    </source>
</evidence>
<name>A0A8H3EYA6_9LECA</name>
<evidence type="ECO:0000256" key="5">
    <source>
        <dbReference type="ARBA" id="ARBA00022525"/>
    </source>
</evidence>
<feature type="active site" description="Charge relay system" evidence="15">
    <location>
        <position position="272"/>
    </location>
</feature>
<proteinExistence type="predicted"/>
<feature type="binding site" evidence="15">
    <location>
        <position position="576"/>
    </location>
    <ligand>
        <name>Ca(2+)</name>
        <dbReference type="ChEBI" id="CHEBI:29108"/>
    </ligand>
</feature>
<feature type="chain" id="PRO_5034748233" description="tripeptidyl-peptidase II" evidence="16">
    <location>
        <begin position="20"/>
        <end position="596"/>
    </location>
</feature>
<keyword evidence="7 15" id="KW-0479">Metal-binding</keyword>
<dbReference type="InterPro" id="IPR015366">
    <property type="entry name" value="S53_propep"/>
</dbReference>
<dbReference type="PROSITE" id="PS51695">
    <property type="entry name" value="SEDOLISIN"/>
    <property type="match status" value="1"/>
</dbReference>
<keyword evidence="5" id="KW-0964">Secreted</keyword>
<evidence type="ECO:0000313" key="18">
    <source>
        <dbReference type="EMBL" id="CAF9913634.1"/>
    </source>
</evidence>
<gene>
    <name evidence="18" type="ORF">GOMPHAMPRED_007983</name>
</gene>
<feature type="domain" description="Peptidase S53" evidence="17">
    <location>
        <begin position="198"/>
        <end position="596"/>
    </location>
</feature>
<keyword evidence="19" id="KW-1185">Reference proteome</keyword>
<evidence type="ECO:0000256" key="3">
    <source>
        <dbReference type="ARBA" id="ARBA00004239"/>
    </source>
</evidence>
<reference evidence="18" key="1">
    <citation type="submission" date="2021-03" db="EMBL/GenBank/DDBJ databases">
        <authorList>
            <person name="Tagirdzhanova G."/>
        </authorList>
    </citation>
    <scope>NUCLEOTIDE SEQUENCE</scope>
</reference>
<feature type="binding site" evidence="15">
    <location>
        <position position="539"/>
    </location>
    <ligand>
        <name>Ca(2+)</name>
        <dbReference type="ChEBI" id="CHEBI:29108"/>
    </ligand>
</feature>
<dbReference type="FunFam" id="3.40.50.200:FF:000015">
    <property type="entry name" value="Tripeptidyl peptidase A"/>
    <property type="match status" value="1"/>
</dbReference>
<organism evidence="18 19">
    <name type="scientific">Gomphillus americanus</name>
    <dbReference type="NCBI Taxonomy" id="1940652"/>
    <lineage>
        <taxon>Eukaryota</taxon>
        <taxon>Fungi</taxon>
        <taxon>Dikarya</taxon>
        <taxon>Ascomycota</taxon>
        <taxon>Pezizomycotina</taxon>
        <taxon>Lecanoromycetes</taxon>
        <taxon>OSLEUM clade</taxon>
        <taxon>Ostropomycetidae</taxon>
        <taxon>Ostropales</taxon>
        <taxon>Graphidaceae</taxon>
        <taxon>Gomphilloideae</taxon>
        <taxon>Gomphillus</taxon>
    </lineage>
</organism>
<dbReference type="CDD" id="cd11377">
    <property type="entry name" value="Pro-peptidase_S53"/>
    <property type="match status" value="1"/>
</dbReference>
<dbReference type="GO" id="GO:0005576">
    <property type="term" value="C:extracellular region"/>
    <property type="evidence" value="ECO:0007669"/>
    <property type="project" value="UniProtKB-SubCell"/>
</dbReference>
<accession>A0A8H3EYA6</accession>
<dbReference type="Gene3D" id="3.40.50.200">
    <property type="entry name" value="Peptidase S8/S53 domain"/>
    <property type="match status" value="1"/>
</dbReference>
<keyword evidence="13" id="KW-0865">Zymogen</keyword>
<feature type="binding site" evidence="15">
    <location>
        <position position="538"/>
    </location>
    <ligand>
        <name>Ca(2+)</name>
        <dbReference type="ChEBI" id="CHEBI:29108"/>
    </ligand>
</feature>
<comment type="function">
    <text evidence="2">Secreted tripeptidyl-peptidase which degrades proteins at acidic pHs and is involved in virulence.</text>
</comment>
<keyword evidence="9 15" id="KW-0378">Hydrolase</keyword>
<evidence type="ECO:0000256" key="7">
    <source>
        <dbReference type="ARBA" id="ARBA00022723"/>
    </source>
</evidence>
<dbReference type="EC" id="3.4.14.10" evidence="4"/>
<dbReference type="InterPro" id="IPR030400">
    <property type="entry name" value="Sedolisin_dom"/>
</dbReference>
<comment type="catalytic activity">
    <reaction evidence="1">
        <text>Release of an N-terminal tripeptide from a polypeptide.</text>
        <dbReference type="EC" id="3.4.14.10"/>
    </reaction>
</comment>
<sequence>MRYHFTTLALAALGSQIDAAVLRSEFQAAPNGWILTSTPSKDQSITLTVALQQQNEDAFYSKLDQLSSPHHASYASWMGKADVDSLLKPSSASKTAVLSWLTSNGVKNIKSDDFYIHFNTKIETANKLLSAKYQSYQQDGTTKIRTLSYSLPEDIDPHIAVVSPTTYFGKPTAARVTFAPSFRQQIQGSAAADNCSLGLTPSCIKSYYNINYTPSTKTKSRMAFASFLNESALHSDLTLYEQKNNLPAEQFNTILINGGVDNQDPNYPAVGEANLDAQNMIATGQPIPLTQFITGGEPPFITNIDETVNTNEPWLQYLDYLLSKDNKDLPQVISHSYGDEEVTVPVDYAKTVCSKFAQLGARGITVLSSSGDLGVGAGCKTANNETRFNAIFPTTCPYVTSIGGTSVPRANLTLSFDNEGAWPGSSGGFSDIFPRPIWQFLAVETYLRRYAGNKTTLFAPYVNFNGRGFPDVSAIAGLPGYPIFDNGVVGLSGGTSASSPVWGAIIALLNDARFNVGKPSLGFVSPFLYTFGLYGLRDIKIRAATGCNGVNFQNGQPVPGAGIVPGAAWNATTGWDPVTGLGVPDFEKLKTVALLI</sequence>
<feature type="signal peptide" evidence="16">
    <location>
        <begin position="1"/>
        <end position="19"/>
    </location>
</feature>
<dbReference type="PANTHER" id="PTHR14218">
    <property type="entry name" value="PROTEASE S8 TRIPEPTIDYL PEPTIDASE I CLN2"/>
    <property type="match status" value="1"/>
</dbReference>
<evidence type="ECO:0000256" key="6">
    <source>
        <dbReference type="ARBA" id="ARBA00022670"/>
    </source>
</evidence>
<evidence type="ECO:0000256" key="4">
    <source>
        <dbReference type="ARBA" id="ARBA00012462"/>
    </source>
</evidence>
<dbReference type="CDD" id="cd04056">
    <property type="entry name" value="Peptidases_S53"/>
    <property type="match status" value="1"/>
</dbReference>
<evidence type="ECO:0000256" key="15">
    <source>
        <dbReference type="PROSITE-ProRule" id="PRU01032"/>
    </source>
</evidence>
<keyword evidence="10 15" id="KW-0720">Serine protease</keyword>
<dbReference type="GO" id="GO:0004252">
    <property type="term" value="F:serine-type endopeptidase activity"/>
    <property type="evidence" value="ECO:0007669"/>
    <property type="project" value="UniProtKB-UniRule"/>
</dbReference>
<evidence type="ECO:0000256" key="1">
    <source>
        <dbReference type="ARBA" id="ARBA00001910"/>
    </source>
</evidence>
<evidence type="ECO:0000259" key="17">
    <source>
        <dbReference type="PROSITE" id="PS51695"/>
    </source>
</evidence>
<dbReference type="SUPFAM" id="SSF54897">
    <property type="entry name" value="Protease propeptides/inhibitors"/>
    <property type="match status" value="1"/>
</dbReference>